<evidence type="ECO:0000313" key="9">
    <source>
        <dbReference type="Proteomes" id="UP000076408"/>
    </source>
</evidence>
<dbReference type="EnsemblMetazoa" id="ASTEI08363-RA">
    <property type="protein sequence ID" value="ASTEI08363-PA"/>
    <property type="gene ID" value="ASTEI08363"/>
</dbReference>
<dbReference type="InterPro" id="IPR051940">
    <property type="entry name" value="Chitin_bind-dev_reg"/>
</dbReference>
<dbReference type="InterPro" id="IPR036508">
    <property type="entry name" value="Chitin-bd_dom_sf"/>
</dbReference>
<dbReference type="PANTHER" id="PTHR23301">
    <property type="entry name" value="CHITIN BINDING PERITROPHIN-A"/>
    <property type="match status" value="1"/>
</dbReference>
<feature type="compositionally biased region" description="Low complexity" evidence="6">
    <location>
        <begin position="40"/>
        <end position="50"/>
    </location>
</feature>
<feature type="domain" description="Chitin-binding type-2" evidence="7">
    <location>
        <begin position="64"/>
        <end position="124"/>
    </location>
</feature>
<dbReference type="Proteomes" id="UP000076408">
    <property type="component" value="Unassembled WGS sequence"/>
</dbReference>
<dbReference type="PANTHER" id="PTHR23301:SF0">
    <property type="entry name" value="CHITIN-BINDING TYPE-2 DOMAIN-CONTAINING PROTEIN-RELATED"/>
    <property type="match status" value="1"/>
</dbReference>
<dbReference type="InterPro" id="IPR002557">
    <property type="entry name" value="Chitin-bd_dom"/>
</dbReference>
<keyword evidence="9" id="KW-1185">Reference proteome</keyword>
<sequence length="180" mass="19686">MPVGTGRCPSGMLFNTQQDMCDFPENVDCGSVPLPPDFEQSSTVTSQTTLTDEEEKTTAMPSTTHSCPAVDDPVVPMYLPKVDDCASYILCYHGNPLLMQCPNGLVWNTASSICDLPENAKCQAIYQDPYGCPETGSEVLAHPTNCKKFIYCLNGISRVQVCQMFKHFDPVAKECVLGKC</sequence>
<evidence type="ECO:0000259" key="7">
    <source>
        <dbReference type="PROSITE" id="PS50940"/>
    </source>
</evidence>
<dbReference type="VEuPathDB" id="VectorBase:ASTEI08363"/>
<dbReference type="SMART" id="SM00494">
    <property type="entry name" value="ChtBD2"/>
    <property type="match status" value="2"/>
</dbReference>
<keyword evidence="1" id="KW-0147">Chitin-binding</keyword>
<keyword evidence="2" id="KW-0732">Signal</keyword>
<dbReference type="Pfam" id="PF01607">
    <property type="entry name" value="CBM_14"/>
    <property type="match status" value="3"/>
</dbReference>
<dbReference type="SUPFAM" id="SSF57625">
    <property type="entry name" value="Invertebrate chitin-binding proteins"/>
    <property type="match status" value="3"/>
</dbReference>
<organism evidence="8 9">
    <name type="scientific">Anopheles stephensi</name>
    <name type="common">Indo-Pakistan malaria mosquito</name>
    <dbReference type="NCBI Taxonomy" id="30069"/>
    <lineage>
        <taxon>Eukaryota</taxon>
        <taxon>Metazoa</taxon>
        <taxon>Ecdysozoa</taxon>
        <taxon>Arthropoda</taxon>
        <taxon>Hexapoda</taxon>
        <taxon>Insecta</taxon>
        <taxon>Pterygota</taxon>
        <taxon>Neoptera</taxon>
        <taxon>Endopterygota</taxon>
        <taxon>Diptera</taxon>
        <taxon>Nematocera</taxon>
        <taxon>Culicoidea</taxon>
        <taxon>Culicidae</taxon>
        <taxon>Anophelinae</taxon>
        <taxon>Anopheles</taxon>
    </lineage>
</organism>
<proteinExistence type="predicted"/>
<feature type="domain" description="Chitin-binding type-2" evidence="7">
    <location>
        <begin position="129"/>
        <end position="175"/>
    </location>
</feature>
<dbReference type="GO" id="GO:0008061">
    <property type="term" value="F:chitin binding"/>
    <property type="evidence" value="ECO:0007669"/>
    <property type="project" value="UniProtKB-KW"/>
</dbReference>
<evidence type="ECO:0000256" key="5">
    <source>
        <dbReference type="ARBA" id="ARBA00023180"/>
    </source>
</evidence>
<protein>
    <recommendedName>
        <fullName evidence="7">Chitin-binding type-2 domain-containing protein</fullName>
    </recommendedName>
</protein>
<reference evidence="9" key="1">
    <citation type="journal article" date="2014" name="Genome Biol.">
        <title>Genome analysis of a major urban malaria vector mosquito, Anopheles stephensi.</title>
        <authorList>
            <person name="Jiang X."/>
            <person name="Peery A."/>
            <person name="Hall A.B."/>
            <person name="Sharma A."/>
            <person name="Chen X.G."/>
            <person name="Waterhouse R.M."/>
            <person name="Komissarov A."/>
            <person name="Riehle M.M."/>
            <person name="Shouche Y."/>
            <person name="Sharakhova M.V."/>
            <person name="Lawson D."/>
            <person name="Pakpour N."/>
            <person name="Arensburger P."/>
            <person name="Davidson V.L."/>
            <person name="Eiglmeier K."/>
            <person name="Emrich S."/>
            <person name="George P."/>
            <person name="Kennedy R.C."/>
            <person name="Mane S.P."/>
            <person name="Maslen G."/>
            <person name="Oringanje C."/>
            <person name="Qi Y."/>
            <person name="Settlage R."/>
            <person name="Tojo M."/>
            <person name="Tubio J.M."/>
            <person name="Unger M.F."/>
            <person name="Wang B."/>
            <person name="Vernick K.D."/>
            <person name="Ribeiro J.M."/>
            <person name="James A.A."/>
            <person name="Michel K."/>
            <person name="Riehle M.A."/>
            <person name="Luckhart S."/>
            <person name="Sharakhov I.V."/>
            <person name="Tu Z."/>
        </authorList>
    </citation>
    <scope>NUCLEOTIDE SEQUENCE [LARGE SCALE GENOMIC DNA]</scope>
    <source>
        <strain evidence="9">Indian</strain>
    </source>
</reference>
<evidence type="ECO:0000256" key="4">
    <source>
        <dbReference type="ARBA" id="ARBA00023157"/>
    </source>
</evidence>
<reference evidence="8" key="2">
    <citation type="submission" date="2020-05" db="UniProtKB">
        <authorList>
            <consortium name="EnsemblMetazoa"/>
        </authorList>
    </citation>
    <scope>IDENTIFICATION</scope>
    <source>
        <strain evidence="8">Indian</strain>
    </source>
</reference>
<dbReference type="PROSITE" id="PS50940">
    <property type="entry name" value="CHIT_BIND_II"/>
    <property type="match status" value="3"/>
</dbReference>
<evidence type="ECO:0000256" key="2">
    <source>
        <dbReference type="ARBA" id="ARBA00022729"/>
    </source>
</evidence>
<evidence type="ECO:0000256" key="3">
    <source>
        <dbReference type="ARBA" id="ARBA00022737"/>
    </source>
</evidence>
<dbReference type="STRING" id="30069.A0A182YIS7"/>
<keyword evidence="3" id="KW-0677">Repeat</keyword>
<dbReference type="AlphaFoldDB" id="A0A182YIS7"/>
<evidence type="ECO:0000256" key="1">
    <source>
        <dbReference type="ARBA" id="ARBA00022669"/>
    </source>
</evidence>
<accession>A0A182YIS7</accession>
<dbReference type="Gene3D" id="2.170.140.10">
    <property type="entry name" value="Chitin binding domain"/>
    <property type="match status" value="3"/>
</dbReference>
<dbReference type="VEuPathDB" id="VectorBase:ASTEI20_044476"/>
<keyword evidence="4" id="KW-1015">Disulfide bond</keyword>
<evidence type="ECO:0000256" key="6">
    <source>
        <dbReference type="SAM" id="MobiDB-lite"/>
    </source>
</evidence>
<evidence type="ECO:0000313" key="8">
    <source>
        <dbReference type="EnsemblMetazoa" id="ASTEI08363-PA"/>
    </source>
</evidence>
<feature type="domain" description="Chitin-binding type-2" evidence="7">
    <location>
        <begin position="1"/>
        <end position="31"/>
    </location>
</feature>
<keyword evidence="5" id="KW-0325">Glycoprotein</keyword>
<name>A0A182YIS7_ANOST</name>
<dbReference type="VEuPathDB" id="VectorBase:ASTE014421"/>
<dbReference type="OMA" id="QVIFMAS"/>
<dbReference type="GO" id="GO:0005576">
    <property type="term" value="C:extracellular region"/>
    <property type="evidence" value="ECO:0007669"/>
    <property type="project" value="InterPro"/>
</dbReference>
<feature type="region of interest" description="Disordered" evidence="6">
    <location>
        <begin position="35"/>
        <end position="65"/>
    </location>
</feature>